<gene>
    <name evidence="3" type="ORF">SNE40_001664</name>
</gene>
<keyword evidence="1" id="KW-0677">Repeat</keyword>
<feature type="domain" description="MIR" evidence="2">
    <location>
        <begin position="18"/>
        <end position="83"/>
    </location>
</feature>
<evidence type="ECO:0000259" key="2">
    <source>
        <dbReference type="PROSITE" id="PS50919"/>
    </source>
</evidence>
<dbReference type="SMART" id="SM00472">
    <property type="entry name" value="MIR"/>
    <property type="match status" value="2"/>
</dbReference>
<comment type="caution">
    <text evidence="3">The sequence shown here is derived from an EMBL/GenBank/DDBJ whole genome shotgun (WGS) entry which is preliminary data.</text>
</comment>
<dbReference type="InterPro" id="IPR036300">
    <property type="entry name" value="MIR_dom_sf"/>
</dbReference>
<evidence type="ECO:0000313" key="4">
    <source>
        <dbReference type="Proteomes" id="UP001347796"/>
    </source>
</evidence>
<reference evidence="3 4" key="1">
    <citation type="submission" date="2024-01" db="EMBL/GenBank/DDBJ databases">
        <title>The genome of the rayed Mediterranean limpet Patella caerulea (Linnaeus, 1758).</title>
        <authorList>
            <person name="Anh-Thu Weber A."/>
            <person name="Halstead-Nussloch G."/>
        </authorList>
    </citation>
    <scope>NUCLEOTIDE SEQUENCE [LARGE SCALE GENOMIC DNA]</scope>
    <source>
        <strain evidence="3">AATW-2023a</strain>
        <tissue evidence="3">Whole specimen</tissue>
    </source>
</reference>
<evidence type="ECO:0000313" key="3">
    <source>
        <dbReference type="EMBL" id="KAK6196438.1"/>
    </source>
</evidence>
<keyword evidence="4" id="KW-1185">Reference proteome</keyword>
<dbReference type="Pfam" id="PF02815">
    <property type="entry name" value="MIR"/>
    <property type="match status" value="1"/>
</dbReference>
<dbReference type="InterPro" id="IPR016093">
    <property type="entry name" value="MIR_motif"/>
</dbReference>
<accession>A0AAN8Q8D9</accession>
<sequence length="157" mass="17600">MVVLLCQGGLAALTKGQPLNIAYGSQITLRHTYDAVPGKPCWLHSHPPVYPLRYPDNRGSSHQQQVTCYVFKDVNNWWIVKDPNSESLVVEEPPRPVKHGDIVQLVHGITSRALNSHDVAAPVTPQNQEVTCYIDYNVSMPAQNLWRVVSSLHLTIR</sequence>
<dbReference type="GO" id="GO:0004169">
    <property type="term" value="F:dolichyl-phosphate-mannose-protein mannosyltransferase activity"/>
    <property type="evidence" value="ECO:0007669"/>
    <property type="project" value="TreeGrafter"/>
</dbReference>
<dbReference type="SUPFAM" id="SSF82109">
    <property type="entry name" value="MIR domain"/>
    <property type="match status" value="1"/>
</dbReference>
<proteinExistence type="predicted"/>
<organism evidence="3 4">
    <name type="scientific">Patella caerulea</name>
    <name type="common">Rayed Mediterranean limpet</name>
    <dbReference type="NCBI Taxonomy" id="87958"/>
    <lineage>
        <taxon>Eukaryota</taxon>
        <taxon>Metazoa</taxon>
        <taxon>Spiralia</taxon>
        <taxon>Lophotrochozoa</taxon>
        <taxon>Mollusca</taxon>
        <taxon>Gastropoda</taxon>
        <taxon>Patellogastropoda</taxon>
        <taxon>Patelloidea</taxon>
        <taxon>Patellidae</taxon>
        <taxon>Patella</taxon>
    </lineage>
</organism>
<dbReference type="AlphaFoldDB" id="A0AAN8Q8D9"/>
<dbReference type="PROSITE" id="PS50919">
    <property type="entry name" value="MIR"/>
    <property type="match status" value="2"/>
</dbReference>
<dbReference type="Proteomes" id="UP001347796">
    <property type="component" value="Unassembled WGS sequence"/>
</dbReference>
<name>A0AAN8Q8D9_PATCE</name>
<evidence type="ECO:0000256" key="1">
    <source>
        <dbReference type="ARBA" id="ARBA00022737"/>
    </source>
</evidence>
<dbReference type="InterPro" id="IPR027005">
    <property type="entry name" value="PMT-like"/>
</dbReference>
<dbReference type="PANTHER" id="PTHR10050:SF51">
    <property type="entry name" value="PROTEIN O-MANNOSYL-TRANSFERASE 1"/>
    <property type="match status" value="1"/>
</dbReference>
<dbReference type="EMBL" id="JAZGQO010000001">
    <property type="protein sequence ID" value="KAK6196438.1"/>
    <property type="molecule type" value="Genomic_DNA"/>
</dbReference>
<protein>
    <recommendedName>
        <fullName evidence="2">MIR domain-containing protein</fullName>
    </recommendedName>
</protein>
<feature type="domain" description="MIR" evidence="2">
    <location>
        <begin position="94"/>
        <end position="151"/>
    </location>
</feature>
<dbReference type="GO" id="GO:0005783">
    <property type="term" value="C:endoplasmic reticulum"/>
    <property type="evidence" value="ECO:0007669"/>
    <property type="project" value="TreeGrafter"/>
</dbReference>
<dbReference type="PANTHER" id="PTHR10050">
    <property type="entry name" value="DOLICHYL-PHOSPHATE-MANNOSE--PROTEIN MANNOSYLTRANSFERASE"/>
    <property type="match status" value="1"/>
</dbReference>
<dbReference type="Gene3D" id="2.80.10.50">
    <property type="match status" value="1"/>
</dbReference>